<dbReference type="AlphaFoldDB" id="A0A2M4DKD5"/>
<dbReference type="EMBL" id="GGFL01013827">
    <property type="protein sequence ID" value="MBW78005.1"/>
    <property type="molecule type" value="Transcribed_RNA"/>
</dbReference>
<protein>
    <submittedName>
        <fullName evidence="1">Putative secreted protein</fullName>
    </submittedName>
</protein>
<evidence type="ECO:0000313" key="1">
    <source>
        <dbReference type="EMBL" id="MBW78005.1"/>
    </source>
</evidence>
<proteinExistence type="predicted"/>
<name>A0A2M4DKD5_ANODA</name>
<sequence length="72" mass="8330">MFRVLILCGAVASTSTVTSISWCCWWWLIEDTVYRRTVDVLIDRIPHVIDVNLDRFAILISRGIVVIDRTVH</sequence>
<accession>A0A2M4DKD5</accession>
<reference evidence="1" key="1">
    <citation type="submission" date="2018-01" db="EMBL/GenBank/DDBJ databases">
        <title>An insight into the sialome of Amazonian anophelines.</title>
        <authorList>
            <person name="Ribeiro J.M."/>
            <person name="Scarpassa V."/>
            <person name="Calvo E."/>
        </authorList>
    </citation>
    <scope>NUCLEOTIDE SEQUENCE</scope>
</reference>
<organism evidence="1">
    <name type="scientific">Anopheles darlingi</name>
    <name type="common">Mosquito</name>
    <dbReference type="NCBI Taxonomy" id="43151"/>
    <lineage>
        <taxon>Eukaryota</taxon>
        <taxon>Metazoa</taxon>
        <taxon>Ecdysozoa</taxon>
        <taxon>Arthropoda</taxon>
        <taxon>Hexapoda</taxon>
        <taxon>Insecta</taxon>
        <taxon>Pterygota</taxon>
        <taxon>Neoptera</taxon>
        <taxon>Endopterygota</taxon>
        <taxon>Diptera</taxon>
        <taxon>Nematocera</taxon>
        <taxon>Culicoidea</taxon>
        <taxon>Culicidae</taxon>
        <taxon>Anophelinae</taxon>
        <taxon>Anopheles</taxon>
    </lineage>
</organism>